<comment type="caution">
    <text evidence="2">The sequence shown here is derived from an EMBL/GenBank/DDBJ whole genome shotgun (WGS) entry which is preliminary data.</text>
</comment>
<feature type="transmembrane region" description="Helical" evidence="1">
    <location>
        <begin position="6"/>
        <end position="25"/>
    </location>
</feature>
<evidence type="ECO:0000313" key="3">
    <source>
        <dbReference type="Proteomes" id="UP001157914"/>
    </source>
</evidence>
<keyword evidence="1" id="KW-1133">Transmembrane helix</keyword>
<dbReference type="EMBL" id="FXTT01000005">
    <property type="protein sequence ID" value="SMP33647.1"/>
    <property type="molecule type" value="Genomic_DNA"/>
</dbReference>
<evidence type="ECO:0000313" key="2">
    <source>
        <dbReference type="EMBL" id="SMP33647.1"/>
    </source>
</evidence>
<sequence>MYVIEDLLFAYIIIWQVYSLLIVHYRSYLFRKIDPERKYHTVNFRGLAIPDVLNPETPDIMVQIFRKTAKANYILAGIFIMFCIMLAISNVM</sequence>
<reference evidence="2 3" key="1">
    <citation type="submission" date="2017-05" db="EMBL/GenBank/DDBJ databases">
        <authorList>
            <person name="Varghese N."/>
            <person name="Submissions S."/>
        </authorList>
    </citation>
    <scope>NUCLEOTIDE SEQUENCE [LARGE SCALE GENOMIC DNA]</scope>
    <source>
        <strain evidence="2 3">DSM 15949</strain>
    </source>
</reference>
<evidence type="ECO:0008006" key="4">
    <source>
        <dbReference type="Google" id="ProtNLM"/>
    </source>
</evidence>
<name>A0ABY1PIQ8_9HYPH</name>
<keyword evidence="3" id="KW-1185">Reference proteome</keyword>
<feature type="transmembrane region" description="Helical" evidence="1">
    <location>
        <begin position="71"/>
        <end position="91"/>
    </location>
</feature>
<keyword evidence="1" id="KW-0812">Transmembrane</keyword>
<dbReference type="Proteomes" id="UP001157914">
    <property type="component" value="Unassembled WGS sequence"/>
</dbReference>
<evidence type="ECO:0000256" key="1">
    <source>
        <dbReference type="SAM" id="Phobius"/>
    </source>
</evidence>
<proteinExistence type="predicted"/>
<keyword evidence="1" id="KW-0472">Membrane</keyword>
<organism evidence="2 3">
    <name type="scientific">Roseibium denhamense</name>
    <dbReference type="NCBI Taxonomy" id="76305"/>
    <lineage>
        <taxon>Bacteria</taxon>
        <taxon>Pseudomonadati</taxon>
        <taxon>Pseudomonadota</taxon>
        <taxon>Alphaproteobacteria</taxon>
        <taxon>Hyphomicrobiales</taxon>
        <taxon>Stappiaceae</taxon>
        <taxon>Roseibium</taxon>
    </lineage>
</organism>
<gene>
    <name evidence="2" type="ORF">SAMN06265374_3807</name>
</gene>
<accession>A0ABY1PIQ8</accession>
<protein>
    <recommendedName>
        <fullName evidence="4">YggT family protein</fullName>
    </recommendedName>
</protein>